<comment type="caution">
    <text evidence="1">The sequence shown here is derived from an EMBL/GenBank/DDBJ whole genome shotgun (WGS) entry which is preliminary data.</text>
</comment>
<reference evidence="1 2" key="1">
    <citation type="submission" date="2019-04" db="EMBL/GenBank/DDBJ databases">
        <title>Microbes associate with the intestines of laboratory mice.</title>
        <authorList>
            <person name="Navarre W."/>
            <person name="Wong E."/>
            <person name="Huang K."/>
            <person name="Tropini C."/>
            <person name="Ng K."/>
            <person name="Yu B."/>
        </authorList>
    </citation>
    <scope>NUCLEOTIDE SEQUENCE [LARGE SCALE GENOMIC DNA]</scope>
    <source>
        <strain evidence="1 2">NM70_E10</strain>
    </source>
</reference>
<dbReference type="RefSeq" id="WP_136014945.1">
    <property type="nucleotide sequence ID" value="NZ_CAJTBC010000028.1"/>
</dbReference>
<name>A0A4S2AC81_9BACE</name>
<dbReference type="Proteomes" id="UP000305751">
    <property type="component" value="Unassembled WGS sequence"/>
</dbReference>
<accession>A0A4S2AC81</accession>
<dbReference type="SUPFAM" id="SSF54909">
    <property type="entry name" value="Dimeric alpha+beta barrel"/>
    <property type="match status" value="1"/>
</dbReference>
<evidence type="ECO:0000313" key="1">
    <source>
        <dbReference type="EMBL" id="TGX97603.1"/>
    </source>
</evidence>
<sequence>MEQKFCQSCGTLLTDDNKGTNDDGDFIVSGAQTPRISGMIMIKAENRAAVDAIIAQAPFNINGITDYRIVGLAPTMFCESTLYCLLR</sequence>
<dbReference type="InterPro" id="IPR011008">
    <property type="entry name" value="Dimeric_a/b-barrel"/>
</dbReference>
<evidence type="ECO:0000313" key="2">
    <source>
        <dbReference type="Proteomes" id="UP000305751"/>
    </source>
</evidence>
<dbReference type="EMBL" id="SRZA01000086">
    <property type="protein sequence ID" value="TGX97603.1"/>
    <property type="molecule type" value="Genomic_DNA"/>
</dbReference>
<evidence type="ECO:0008006" key="3">
    <source>
        <dbReference type="Google" id="ProtNLM"/>
    </source>
</evidence>
<dbReference type="AlphaFoldDB" id="A0A4S2AC81"/>
<keyword evidence="2" id="KW-1185">Reference proteome</keyword>
<organism evidence="1 2">
    <name type="scientific">Bacteroides acidifaciens</name>
    <dbReference type="NCBI Taxonomy" id="85831"/>
    <lineage>
        <taxon>Bacteria</taxon>
        <taxon>Pseudomonadati</taxon>
        <taxon>Bacteroidota</taxon>
        <taxon>Bacteroidia</taxon>
        <taxon>Bacteroidales</taxon>
        <taxon>Bacteroidaceae</taxon>
        <taxon>Bacteroides</taxon>
    </lineage>
</organism>
<protein>
    <recommendedName>
        <fullName evidence="3">YCII-related domain-containing protein</fullName>
    </recommendedName>
</protein>
<proteinExistence type="predicted"/>
<gene>
    <name evidence="1" type="ORF">E5356_17760</name>
</gene>